<dbReference type="PANTHER" id="PTHR43736:SF1">
    <property type="entry name" value="DIHYDRONEOPTERIN TRIPHOSPHATE DIPHOSPHATASE"/>
    <property type="match status" value="1"/>
</dbReference>
<reference evidence="3" key="1">
    <citation type="submission" date="2021-01" db="EMBL/GenBank/DDBJ databases">
        <title>Whole genome shotgun sequence of Sinosporangium siamense NBRC 109515.</title>
        <authorList>
            <person name="Komaki H."/>
            <person name="Tamura T."/>
        </authorList>
    </citation>
    <scope>NUCLEOTIDE SEQUENCE</scope>
    <source>
        <strain evidence="3">NBRC 109515</strain>
    </source>
</reference>
<comment type="caution">
    <text evidence="3">The sequence shown here is derived from an EMBL/GenBank/DDBJ whole genome shotgun (WGS) entry which is preliminary data.</text>
</comment>
<dbReference type="EMBL" id="BOOW01000026">
    <property type="protein sequence ID" value="GII93718.1"/>
    <property type="molecule type" value="Genomic_DNA"/>
</dbReference>
<protein>
    <recommendedName>
        <fullName evidence="2">Nudix hydrolase domain-containing protein</fullName>
    </recommendedName>
</protein>
<dbReference type="Pfam" id="PF00293">
    <property type="entry name" value="NUDIX"/>
    <property type="match status" value="1"/>
</dbReference>
<keyword evidence="4" id="KW-1185">Reference proteome</keyword>
<name>A0A919RH28_9ACTN</name>
<dbReference type="InterPro" id="IPR000086">
    <property type="entry name" value="NUDIX_hydrolase_dom"/>
</dbReference>
<dbReference type="PANTHER" id="PTHR43736">
    <property type="entry name" value="ADP-RIBOSE PYROPHOSPHATASE"/>
    <property type="match status" value="1"/>
</dbReference>
<evidence type="ECO:0000313" key="3">
    <source>
        <dbReference type="EMBL" id="GII93718.1"/>
    </source>
</evidence>
<evidence type="ECO:0000259" key="2">
    <source>
        <dbReference type="PROSITE" id="PS51462"/>
    </source>
</evidence>
<proteinExistence type="inferred from homology"/>
<sequence>MSPQPPAVPTLVPSVRALVLDGDRLLLFRRTVPGKPVYWSIPGGHVEPEDATLEHTLHREVLEELGATVEDATPLAVLSCPRPDGVKIQHVYGCRLVTLDPGLRCGPEFTDPSRGLYELVRLPLESGEVAALDLVPPELSDYLARHIATLPDLIGRSAVSR</sequence>
<dbReference type="Proteomes" id="UP000606172">
    <property type="component" value="Unassembled WGS sequence"/>
</dbReference>
<accession>A0A919RH28</accession>
<dbReference type="Gene3D" id="3.90.79.10">
    <property type="entry name" value="Nucleoside Triphosphate Pyrophosphohydrolase"/>
    <property type="match status" value="1"/>
</dbReference>
<gene>
    <name evidence="3" type="ORF">Ssi02_39490</name>
</gene>
<evidence type="ECO:0000313" key="4">
    <source>
        <dbReference type="Proteomes" id="UP000606172"/>
    </source>
</evidence>
<evidence type="ECO:0000256" key="1">
    <source>
        <dbReference type="ARBA" id="ARBA00005582"/>
    </source>
</evidence>
<dbReference type="AlphaFoldDB" id="A0A919RH28"/>
<dbReference type="InterPro" id="IPR015797">
    <property type="entry name" value="NUDIX_hydrolase-like_dom_sf"/>
</dbReference>
<dbReference type="SUPFAM" id="SSF55811">
    <property type="entry name" value="Nudix"/>
    <property type="match status" value="1"/>
</dbReference>
<dbReference type="PROSITE" id="PS51462">
    <property type="entry name" value="NUDIX"/>
    <property type="match status" value="1"/>
</dbReference>
<dbReference type="CDD" id="cd04669">
    <property type="entry name" value="NUDIX_Hydrolase"/>
    <property type="match status" value="1"/>
</dbReference>
<feature type="domain" description="Nudix hydrolase" evidence="2">
    <location>
        <begin position="10"/>
        <end position="147"/>
    </location>
</feature>
<comment type="similarity">
    <text evidence="1">Belongs to the Nudix hydrolase family.</text>
</comment>
<organism evidence="3 4">
    <name type="scientific">Sinosporangium siamense</name>
    <dbReference type="NCBI Taxonomy" id="1367973"/>
    <lineage>
        <taxon>Bacteria</taxon>
        <taxon>Bacillati</taxon>
        <taxon>Actinomycetota</taxon>
        <taxon>Actinomycetes</taxon>
        <taxon>Streptosporangiales</taxon>
        <taxon>Streptosporangiaceae</taxon>
        <taxon>Sinosporangium</taxon>
    </lineage>
</organism>
<dbReference type="RefSeq" id="WP_204027329.1">
    <property type="nucleotide sequence ID" value="NZ_BOOW01000026.1"/>
</dbReference>